<dbReference type="RefSeq" id="WP_379273003.1">
    <property type="nucleotide sequence ID" value="NZ_JBHUGT010000009.1"/>
</dbReference>
<keyword evidence="8 13" id="KW-0269">Exonuclease</keyword>
<feature type="domain" description="Metallo-beta-lactamase" evidence="15">
    <location>
        <begin position="22"/>
        <end position="217"/>
    </location>
</feature>
<dbReference type="InterPro" id="IPR001279">
    <property type="entry name" value="Metallo-B-lactamas"/>
</dbReference>
<dbReference type="InterPro" id="IPR036866">
    <property type="entry name" value="RibonucZ/Hydroxyglut_hydro"/>
</dbReference>
<dbReference type="Gene3D" id="3.10.20.580">
    <property type="match status" value="1"/>
</dbReference>
<evidence type="ECO:0000313" key="16">
    <source>
        <dbReference type="EMBL" id="MFD2660890.1"/>
    </source>
</evidence>
<comment type="catalytic activity">
    <reaction evidence="12">
        <text>3',5'-cyclic UMP + H2O = UMP + H(+)</text>
        <dbReference type="Rhea" id="RHEA:70575"/>
        <dbReference type="ChEBI" id="CHEBI:15377"/>
        <dbReference type="ChEBI" id="CHEBI:15378"/>
        <dbReference type="ChEBI" id="CHEBI:57865"/>
        <dbReference type="ChEBI" id="CHEBI:184387"/>
    </reaction>
    <physiologicalReaction direction="left-to-right" evidence="12">
        <dbReference type="Rhea" id="RHEA:70576"/>
    </physiologicalReaction>
</comment>
<protein>
    <recommendedName>
        <fullName evidence="13 14">Ribonuclease J</fullName>
        <shortName evidence="13">RNase J</shortName>
        <ecNumber evidence="13 14">3.1.-.-</ecNumber>
    </recommendedName>
</protein>
<evidence type="ECO:0000256" key="6">
    <source>
        <dbReference type="ARBA" id="ARBA00022801"/>
    </source>
</evidence>
<dbReference type="CDD" id="cd07714">
    <property type="entry name" value="RNaseJ_MBL-fold"/>
    <property type="match status" value="1"/>
</dbReference>
<name>A0ABW5QXU3_9BACL</name>
<keyword evidence="4 14" id="KW-0479">Metal-binding</keyword>
<evidence type="ECO:0000256" key="10">
    <source>
        <dbReference type="ARBA" id="ARBA00034221"/>
    </source>
</evidence>
<dbReference type="InterPro" id="IPR011108">
    <property type="entry name" value="RMMBL"/>
</dbReference>
<evidence type="ECO:0000256" key="7">
    <source>
        <dbReference type="ARBA" id="ARBA00022833"/>
    </source>
</evidence>
<dbReference type="EC" id="3.1.-.-" evidence="13 14"/>
<keyword evidence="1 13" id="KW-0963">Cytoplasm</keyword>
<dbReference type="HAMAP" id="MF_01491">
    <property type="entry name" value="RNase_J_bact"/>
    <property type="match status" value="1"/>
</dbReference>
<dbReference type="PANTHER" id="PTHR43694">
    <property type="entry name" value="RIBONUCLEASE J"/>
    <property type="match status" value="1"/>
</dbReference>
<sequence>MSKKNNQDKLLIFALGGVSEIGKNMYVVQYGNDIVVVDSGLKFPEEDMLGIDIVIPDITYLTDNRDKVRGILITHGHEDHIGGLPYILKHLNVPVYGTRLTLGLIESKLKEAGLLGETKRVLINADSEVQMGSIRASFFRTNHSIPDSVGICLDTPEGVVVHTGDFKFDHTPVNDQFADLQRIAEIGKRGVLALLSDSTNAERPGFTPSESNVGEALEDIFRKSTQRVVVATFASNVHRIQQVINASIATRRKIAVVGRSMVNVVNIASELGYLNIPEGMIIEPEEVNKMAADRVVILCTGSQGEPMSALTRMARSTHRKIDILPGDTVIIAATPIPGNEKYVGRTVDELYKLGANVIWGPGSVSRVHVSGHGSQEELKLMLNLIRPKYFIPIHGEYRMLRMHAQLGEGVGIDKDNIFIIDIGDTIEIQNGVARKGPKVPSGNVLIDGLGVGDVGNIVLRDRKLLSQDGILVVVVTLSKENGTILSGPDIISRGFVYVRESEGLLDEANRIVTSTLNKLMNDNVNEWASLKTNVKDALGRFLYEQTRRRPMILPIIMEV</sequence>
<comment type="function">
    <text evidence="13">An RNase that has 5'-3' exonuclease and possibly endonuclease activity. Involved in maturation of rRNA and in some organisms also mRNA maturation and/or decay.</text>
</comment>
<evidence type="ECO:0000256" key="4">
    <source>
        <dbReference type="ARBA" id="ARBA00022723"/>
    </source>
</evidence>
<accession>A0ABW5QXU3</accession>
<dbReference type="Pfam" id="PF17770">
    <property type="entry name" value="RNase_J_C"/>
    <property type="match status" value="1"/>
</dbReference>
<dbReference type="InterPro" id="IPR004613">
    <property type="entry name" value="RNase_J"/>
</dbReference>
<comment type="subcellular location">
    <subcellularLocation>
        <location evidence="13 14">Cytoplasm</location>
    </subcellularLocation>
</comment>
<evidence type="ECO:0000259" key="15">
    <source>
        <dbReference type="SMART" id="SM00849"/>
    </source>
</evidence>
<dbReference type="PIRSF" id="PIRSF004803">
    <property type="entry name" value="RnjA"/>
    <property type="match status" value="1"/>
</dbReference>
<keyword evidence="2 13" id="KW-0698">rRNA processing</keyword>
<evidence type="ECO:0000313" key="17">
    <source>
        <dbReference type="Proteomes" id="UP001597493"/>
    </source>
</evidence>
<comment type="function">
    <text evidence="11">Counteracts the endogenous Pycsar antiviral defense system. Phosphodiesterase that enables metal-dependent hydrolysis of host cyclic nucleotide Pycsar defense signals such as cCMP and cUMP.</text>
</comment>
<comment type="caution">
    <text evidence="16">The sequence shown here is derived from an EMBL/GenBank/DDBJ whole genome shotgun (WGS) entry which is preliminary data.</text>
</comment>
<evidence type="ECO:0000256" key="12">
    <source>
        <dbReference type="ARBA" id="ARBA00048505"/>
    </source>
</evidence>
<evidence type="ECO:0000256" key="14">
    <source>
        <dbReference type="PIRNR" id="PIRNR004803"/>
    </source>
</evidence>
<dbReference type="SMART" id="SM00849">
    <property type="entry name" value="Lactamase_B"/>
    <property type="match status" value="1"/>
</dbReference>
<dbReference type="InterPro" id="IPR030854">
    <property type="entry name" value="RNase_J_bac"/>
</dbReference>
<dbReference type="GO" id="GO:0016787">
    <property type="term" value="F:hydrolase activity"/>
    <property type="evidence" value="ECO:0007669"/>
    <property type="project" value="UniProtKB-KW"/>
</dbReference>
<keyword evidence="5 13" id="KW-0255">Endonuclease</keyword>
<dbReference type="EMBL" id="JBHUMY010000012">
    <property type="protein sequence ID" value="MFD2660890.1"/>
    <property type="molecule type" value="Genomic_DNA"/>
</dbReference>
<dbReference type="Pfam" id="PF00753">
    <property type="entry name" value="Lactamase_B"/>
    <property type="match status" value="1"/>
</dbReference>
<evidence type="ECO:0000256" key="13">
    <source>
        <dbReference type="HAMAP-Rule" id="MF_01491"/>
    </source>
</evidence>
<dbReference type="Gene3D" id="3.60.15.10">
    <property type="entry name" value="Ribonuclease Z/Hydroxyacylglutathione hydrolase-like"/>
    <property type="match status" value="1"/>
</dbReference>
<keyword evidence="7" id="KW-0862">Zinc</keyword>
<reference evidence="17" key="1">
    <citation type="journal article" date="2019" name="Int. J. Syst. Evol. Microbiol.">
        <title>The Global Catalogue of Microorganisms (GCM) 10K type strain sequencing project: providing services to taxonomists for standard genome sequencing and annotation.</title>
        <authorList>
            <consortium name="The Broad Institute Genomics Platform"/>
            <consortium name="The Broad Institute Genome Sequencing Center for Infectious Disease"/>
            <person name="Wu L."/>
            <person name="Ma J."/>
        </authorList>
    </citation>
    <scope>NUCLEOTIDE SEQUENCE [LARGE SCALE GENOMIC DNA]</scope>
    <source>
        <strain evidence="17">TISTR 1827</strain>
    </source>
</reference>
<dbReference type="InterPro" id="IPR055132">
    <property type="entry name" value="RNase_J_b_CASP"/>
</dbReference>
<dbReference type="Pfam" id="PF07521">
    <property type="entry name" value="RMMBL"/>
    <property type="match status" value="1"/>
</dbReference>
<dbReference type="InterPro" id="IPR042173">
    <property type="entry name" value="RNase_J_2"/>
</dbReference>
<feature type="binding site" evidence="13">
    <location>
        <begin position="368"/>
        <end position="372"/>
    </location>
    <ligand>
        <name>substrate</name>
    </ligand>
</feature>
<dbReference type="SUPFAM" id="SSF56281">
    <property type="entry name" value="Metallo-hydrolase/oxidoreductase"/>
    <property type="match status" value="1"/>
</dbReference>
<keyword evidence="17" id="KW-1185">Reference proteome</keyword>
<comment type="similarity">
    <text evidence="13 14">Belongs to the metallo-beta-lactamase superfamily. RNA-metabolizing metallo-beta-lactamase-like family. Bacterial RNase J subfamily.</text>
</comment>
<keyword evidence="6 13" id="KW-0378">Hydrolase</keyword>
<evidence type="ECO:0000256" key="3">
    <source>
        <dbReference type="ARBA" id="ARBA00022722"/>
    </source>
</evidence>
<organism evidence="16 17">
    <name type="scientific">Paenibacillus thailandensis</name>
    <dbReference type="NCBI Taxonomy" id="393250"/>
    <lineage>
        <taxon>Bacteria</taxon>
        <taxon>Bacillati</taxon>
        <taxon>Bacillota</taxon>
        <taxon>Bacilli</taxon>
        <taxon>Bacillales</taxon>
        <taxon>Paenibacillaceae</taxon>
        <taxon>Paenibacillus</taxon>
    </lineage>
</organism>
<comment type="subunit">
    <text evidence="13">Homodimer, may be a subunit of the RNA degradosome.</text>
</comment>
<evidence type="ECO:0000256" key="5">
    <source>
        <dbReference type="ARBA" id="ARBA00022759"/>
    </source>
</evidence>
<evidence type="ECO:0000256" key="8">
    <source>
        <dbReference type="ARBA" id="ARBA00022839"/>
    </source>
</evidence>
<evidence type="ECO:0000256" key="2">
    <source>
        <dbReference type="ARBA" id="ARBA00022552"/>
    </source>
</evidence>
<dbReference type="Pfam" id="PF22505">
    <property type="entry name" value="RNase_J_b_CASP"/>
    <property type="match status" value="1"/>
</dbReference>
<dbReference type="PROSITE" id="PS01292">
    <property type="entry name" value="UPF0036"/>
    <property type="match status" value="1"/>
</dbReference>
<dbReference type="InterPro" id="IPR041636">
    <property type="entry name" value="RNase_J_C"/>
</dbReference>
<evidence type="ECO:0000256" key="9">
    <source>
        <dbReference type="ARBA" id="ARBA00022884"/>
    </source>
</evidence>
<dbReference type="Proteomes" id="UP001597493">
    <property type="component" value="Unassembled WGS sequence"/>
</dbReference>
<keyword evidence="9 13" id="KW-0694">RNA-binding</keyword>
<dbReference type="InterPro" id="IPR001587">
    <property type="entry name" value="RNase_J_CS"/>
</dbReference>
<evidence type="ECO:0000256" key="1">
    <source>
        <dbReference type="ARBA" id="ARBA00022490"/>
    </source>
</evidence>
<proteinExistence type="inferred from homology"/>
<dbReference type="PANTHER" id="PTHR43694:SF4">
    <property type="entry name" value="RIBONUCLEASE J 2"/>
    <property type="match status" value="1"/>
</dbReference>
<keyword evidence="3 13" id="KW-0540">Nuclease</keyword>
<dbReference type="Gene3D" id="3.40.50.10710">
    <property type="entry name" value="Metallo-hydrolase/oxidoreductase"/>
    <property type="match status" value="1"/>
</dbReference>
<comment type="catalytic activity">
    <reaction evidence="10">
        <text>3',5'-cyclic CMP + H2O = CMP + H(+)</text>
        <dbReference type="Rhea" id="RHEA:72675"/>
        <dbReference type="ChEBI" id="CHEBI:15377"/>
        <dbReference type="ChEBI" id="CHEBI:15378"/>
        <dbReference type="ChEBI" id="CHEBI:58003"/>
        <dbReference type="ChEBI" id="CHEBI:60377"/>
    </reaction>
    <physiologicalReaction direction="left-to-right" evidence="10">
        <dbReference type="Rhea" id="RHEA:72676"/>
    </physiologicalReaction>
</comment>
<comment type="cofactor">
    <cofactor evidence="14">
        <name>Zn(2+)</name>
        <dbReference type="ChEBI" id="CHEBI:29105"/>
    </cofactor>
    <text evidence="14">Binds 2 Zn(2+) ions per subunit. It is not clear if Zn(2+) or Mg(2+) is physiologically important.</text>
</comment>
<evidence type="ECO:0000256" key="11">
    <source>
        <dbReference type="ARBA" id="ARBA00034301"/>
    </source>
</evidence>
<gene>
    <name evidence="13" type="primary">rnj</name>
    <name evidence="16" type="ORF">ACFSW5_11590</name>
</gene>
<dbReference type="NCBIfam" id="TIGR00649">
    <property type="entry name" value="MG423"/>
    <property type="match status" value="1"/>
</dbReference>